<proteinExistence type="inferred from homology"/>
<dbReference type="Pfam" id="PF01301">
    <property type="entry name" value="Glyco_hydro_35"/>
    <property type="match status" value="1"/>
</dbReference>
<dbReference type="InterPro" id="IPR031330">
    <property type="entry name" value="Gly_Hdrlase_35_cat"/>
</dbReference>
<dbReference type="AlphaFoldDB" id="A0A2N5UZZ2"/>
<name>A0A2N5UZZ2_9BASI</name>
<dbReference type="InterPro" id="IPR008979">
    <property type="entry name" value="Galactose-bd-like_sf"/>
</dbReference>
<dbReference type="SUPFAM" id="SSF51011">
    <property type="entry name" value="Glycosyl hydrolase domain"/>
    <property type="match status" value="1"/>
</dbReference>
<dbReference type="SUPFAM" id="SSF49785">
    <property type="entry name" value="Galactose-binding domain-like"/>
    <property type="match status" value="2"/>
</dbReference>
<feature type="chain" id="PRO_5014820897" description="beta-galactosidase" evidence="9">
    <location>
        <begin position="19"/>
        <end position="1081"/>
    </location>
</feature>
<dbReference type="SUPFAM" id="SSF51445">
    <property type="entry name" value="(Trans)glycosidases"/>
    <property type="match status" value="1"/>
</dbReference>
<comment type="caution">
    <text evidence="11">The sequence shown here is derived from an EMBL/GenBank/DDBJ whole genome shotgun (WGS) entry which is preliminary data.</text>
</comment>
<dbReference type="GO" id="GO:0005975">
    <property type="term" value="P:carbohydrate metabolic process"/>
    <property type="evidence" value="ECO:0007669"/>
    <property type="project" value="InterPro"/>
</dbReference>
<feature type="signal peptide" evidence="9">
    <location>
        <begin position="1"/>
        <end position="18"/>
    </location>
</feature>
<dbReference type="InterPro" id="IPR025972">
    <property type="entry name" value="BetaGal_dom3"/>
</dbReference>
<dbReference type="Gene3D" id="3.20.20.80">
    <property type="entry name" value="Glycosidases"/>
    <property type="match status" value="1"/>
</dbReference>
<dbReference type="PRINTS" id="PR00742">
    <property type="entry name" value="GLHYDRLASE35"/>
</dbReference>
<dbReference type="Pfam" id="PF13363">
    <property type="entry name" value="BetaGal_dom3"/>
    <property type="match status" value="1"/>
</dbReference>
<organism evidence="11 12">
    <name type="scientific">Puccinia coronata f. sp. avenae</name>
    <dbReference type="NCBI Taxonomy" id="200324"/>
    <lineage>
        <taxon>Eukaryota</taxon>
        <taxon>Fungi</taxon>
        <taxon>Dikarya</taxon>
        <taxon>Basidiomycota</taxon>
        <taxon>Pucciniomycotina</taxon>
        <taxon>Pucciniomycetes</taxon>
        <taxon>Pucciniales</taxon>
        <taxon>Pucciniaceae</taxon>
        <taxon>Puccinia</taxon>
    </lineage>
</organism>
<dbReference type="Pfam" id="PF10435">
    <property type="entry name" value="BetaGal_dom2"/>
    <property type="match status" value="1"/>
</dbReference>
<evidence type="ECO:0000256" key="4">
    <source>
        <dbReference type="ARBA" id="ARBA00022729"/>
    </source>
</evidence>
<evidence type="ECO:0000256" key="8">
    <source>
        <dbReference type="RuleBase" id="RU003679"/>
    </source>
</evidence>
<dbReference type="GO" id="GO:0004565">
    <property type="term" value="F:beta-galactosidase activity"/>
    <property type="evidence" value="ECO:0007669"/>
    <property type="project" value="UniProtKB-EC"/>
</dbReference>
<evidence type="ECO:0000256" key="2">
    <source>
        <dbReference type="ARBA" id="ARBA00009809"/>
    </source>
</evidence>
<evidence type="ECO:0000256" key="9">
    <source>
        <dbReference type="SAM" id="SignalP"/>
    </source>
</evidence>
<protein>
    <recommendedName>
        <fullName evidence="3">beta-galactosidase</fullName>
        <ecNumber evidence="3">3.2.1.23</ecNumber>
    </recommendedName>
</protein>
<dbReference type="PANTHER" id="PTHR23421">
    <property type="entry name" value="BETA-GALACTOSIDASE RELATED"/>
    <property type="match status" value="1"/>
</dbReference>
<evidence type="ECO:0000256" key="1">
    <source>
        <dbReference type="ARBA" id="ARBA00001412"/>
    </source>
</evidence>
<reference evidence="11 12" key="1">
    <citation type="submission" date="2017-11" db="EMBL/GenBank/DDBJ databases">
        <title>De novo assembly and phasing of dikaryotic genomes from two isolates of Puccinia coronata f. sp. avenae, the causal agent of oat crown rust.</title>
        <authorList>
            <person name="Miller M.E."/>
            <person name="Zhang Y."/>
            <person name="Omidvar V."/>
            <person name="Sperschneider J."/>
            <person name="Schwessinger B."/>
            <person name="Raley C."/>
            <person name="Palmer J.M."/>
            <person name="Garnica D."/>
            <person name="Upadhyaya N."/>
            <person name="Rathjen J."/>
            <person name="Taylor J.M."/>
            <person name="Park R.F."/>
            <person name="Dodds P.N."/>
            <person name="Hirsch C.D."/>
            <person name="Kianian S.F."/>
            <person name="Figueroa M."/>
        </authorList>
    </citation>
    <scope>NUCLEOTIDE SEQUENCE [LARGE SCALE GENOMIC DNA]</scope>
    <source>
        <strain evidence="11">12SD80</strain>
    </source>
</reference>
<dbReference type="InterPro" id="IPR001944">
    <property type="entry name" value="Glycoside_Hdrlase_35"/>
</dbReference>
<evidence type="ECO:0000259" key="10">
    <source>
        <dbReference type="SMART" id="SM01029"/>
    </source>
</evidence>
<keyword evidence="6" id="KW-0325">Glycoprotein</keyword>
<keyword evidence="7" id="KW-0326">Glycosidase</keyword>
<dbReference type="InterPro" id="IPR036833">
    <property type="entry name" value="BetaGal_dom3_sf"/>
</dbReference>
<dbReference type="SMART" id="SM01029">
    <property type="entry name" value="BetaGal_dom2"/>
    <property type="match status" value="1"/>
</dbReference>
<dbReference type="Gene3D" id="2.102.20.10">
    <property type="entry name" value="Beta-galactosidase, domain 2"/>
    <property type="match status" value="1"/>
</dbReference>
<dbReference type="Gene3D" id="2.60.120.260">
    <property type="entry name" value="Galactose-binding domain-like"/>
    <property type="match status" value="2"/>
</dbReference>
<evidence type="ECO:0000256" key="5">
    <source>
        <dbReference type="ARBA" id="ARBA00022801"/>
    </source>
</evidence>
<dbReference type="SUPFAM" id="SSF117100">
    <property type="entry name" value="Beta-galactosidase LacA, domain 3"/>
    <property type="match status" value="1"/>
</dbReference>
<comment type="similarity">
    <text evidence="2 8">Belongs to the glycosyl hydrolase 35 family.</text>
</comment>
<evidence type="ECO:0000313" key="12">
    <source>
        <dbReference type="Proteomes" id="UP000235392"/>
    </source>
</evidence>
<dbReference type="FunFam" id="3.20.20.80:FF:000040">
    <property type="entry name" value="Beta-galactosidase A"/>
    <property type="match status" value="1"/>
</dbReference>
<dbReference type="Pfam" id="PF13364">
    <property type="entry name" value="BetaGal_ABD2"/>
    <property type="match status" value="2"/>
</dbReference>
<keyword evidence="5" id="KW-0378">Hydrolase</keyword>
<dbReference type="EC" id="3.2.1.23" evidence="3"/>
<evidence type="ECO:0000313" key="11">
    <source>
        <dbReference type="EMBL" id="PLW43304.1"/>
    </source>
</evidence>
<keyword evidence="4 9" id="KW-0732">Signal</keyword>
<evidence type="ECO:0000256" key="3">
    <source>
        <dbReference type="ARBA" id="ARBA00012756"/>
    </source>
</evidence>
<dbReference type="InterPro" id="IPR018954">
    <property type="entry name" value="Betagal_dom2"/>
</dbReference>
<dbReference type="Proteomes" id="UP000235392">
    <property type="component" value="Unassembled WGS sequence"/>
</dbReference>
<dbReference type="InterPro" id="IPR025300">
    <property type="entry name" value="BetaGal_jelly_roll_dom"/>
</dbReference>
<sequence length="1081" mass="121008">MKLRLSLLTLGLLQAGNALTSGKTASLKSQSVVSWDRYSILLRGERKFIQSGEFHPWRLPIVSLWTDILQKFTAAGLNTVSIYVHWGLVNPINGTTDWTGFKSLQPLFDAARSAGLFVIVRPGPYINAETTAGGIPGWVTTLSCPLRTNATDFDRAWRQYWNEMIDLIAPNQIGLPNGTIIAVQVENEYLTDAHSSGQPSGKDQYMHDLAEALTDKGIVVPLTVNDAGMDKNYATGLGAVDIYGFDSYPQSFDCSKPTNWKPVIETYRSYQDSLNLQSPLFIPEFQAGAYDPWGATGYENCRKLTGPEFESVFYLNNLAANIKMINYYMLYGGTNWGQLAFPGTYTSYDYGSAISEDRTLNEKYTELKRQSFFLRSSNQFYQTEVVGDSKRDPDYFVGEDSDSAFVTELRNPTSGAGFYIVRALDSTSTEPTRFRLNVLTSVGLKQLPQITLSPRESRLLVTDYQTSSQNGNPDEPSPIKLLYTTSNVLLSARIGGHEVLYLFSNIDQQISQDTGDVETSSIQIPTMETDYWTKSFPETSKSPTFQISTETDPQGYREINWQLRDQAGVFALGSHKSLVLMTSKRMAGEVWNPILDEPDSSKPPSSVLIWGPWLVRNASIGVVEGTKKRVLRIWGDFEEGLKKEVIIYVGGLLIEGVEWNGKKIWNLTRAPESGFLSFLYHPTSFESSIKNKPVNQLSQVGSRIDLQTLNWTYRDSLPEIGRHYSDQKWTQATLEESNNPYKKLYGKHYLYACDYGFCNGATIWRGHFHHKCPSLFPGQHYRQSSLQLESPIGINLTITGGDFFAASVWLNDQFLGSVPNATSKSDPKLYSRTQMNTFYFPPGSHQECGSNVITVVQDSMGMDQTEDGFSDTVKHPRGILGYRFEGQSVEDSLGEISWKVQGQLGGFDELPDPDRGIYNENGFYGIRSGWHLPGDAGREDGLEWTALSPISDGLTSAGIGFYSTTFNLDFAPGYDVILSFVFSQPPFDHPRYRLEFWVNGWHMGKFVSHLGPQTRFPVHQGILNYHGNNFFALVLWALDPEGAKINGGIELVVDQILEGGIGPIHTDKHPPYNHSRRIALL</sequence>
<dbReference type="InterPro" id="IPR017853">
    <property type="entry name" value="GH"/>
</dbReference>
<feature type="domain" description="Beta-galactosidase" evidence="10">
    <location>
        <begin position="388"/>
        <end position="556"/>
    </location>
</feature>
<evidence type="ECO:0000256" key="6">
    <source>
        <dbReference type="ARBA" id="ARBA00023180"/>
    </source>
</evidence>
<accession>A0A2N5UZZ2</accession>
<dbReference type="InterPro" id="IPR037110">
    <property type="entry name" value="Betagal_dom2_sf"/>
</dbReference>
<gene>
    <name evidence="11" type="ORF">PCASD_06133</name>
</gene>
<comment type="catalytic activity">
    <reaction evidence="1">
        <text>Hydrolysis of terminal non-reducing beta-D-galactose residues in beta-D-galactosides.</text>
        <dbReference type="EC" id="3.2.1.23"/>
    </reaction>
</comment>
<dbReference type="EMBL" id="PGCI01000069">
    <property type="protein sequence ID" value="PLW43304.1"/>
    <property type="molecule type" value="Genomic_DNA"/>
</dbReference>
<evidence type="ECO:0000256" key="7">
    <source>
        <dbReference type="ARBA" id="ARBA00023295"/>
    </source>
</evidence>